<comment type="caution">
    <text evidence="1">The sequence shown here is derived from an EMBL/GenBank/DDBJ whole genome shotgun (WGS) entry which is preliminary data.</text>
</comment>
<evidence type="ECO:0000313" key="2">
    <source>
        <dbReference type="Proteomes" id="UP001497444"/>
    </source>
</evidence>
<name>A0ABP0V6D7_9BRYO</name>
<gene>
    <name evidence="1" type="ORF">CSSPJE1EN1_LOCUS25375</name>
</gene>
<dbReference type="EMBL" id="CAXAQS010000080">
    <property type="protein sequence ID" value="CAK9249997.1"/>
    <property type="molecule type" value="Genomic_DNA"/>
</dbReference>
<protein>
    <submittedName>
        <fullName evidence="1">Uncharacterized protein</fullName>
    </submittedName>
</protein>
<sequence length="988" mass="101489">MHQGESVPPFGFTFTATASGGANCALSNFSGYPAFSPVAGLGSGTASVLTPGNYNITASTGTLAWIGTGTAPTIATATCTNCLLVVAQPTGIATNTGAAITWTQTTHPSDFTTGTPSAHPAVNVQSNSTCNLTPNSMSAASANTTCINTLVVAGRTTPVVCATGTNNNFYRSPAPLYFPPGTIWINGEIQANCDNWQYEGEGALYSQIRVVPNAPAFQGQRILSLSTSCTSCVSGGPGNVGAGYTPGAAVSCSISAPTLPNGITATCTAVASSSGTIVNANLNVVVYGSGYNGALGTAAATVTLGCGGCTTQAVAGIALDNIPLLLVESIGAGNQQYHEHIKHMAFDCGYGNAGCTGYRNVSNNEGSMEDTVWQCLDNGCPYGLDLNSSYPGPTLVENALFVGWQNALYFGEGEYNFVLDGFTCENDSAGCLNLSRGSLIAHNLLAYDSVTPVFAANSGTSASPANFGPMNDFDDCELDLVGYATGATSTSSAATTGLNRPMWMHNCTSQGFASTYSDGFLSVSSPVVYTGLIADAWSNESAGTVNLWPYGPNSQTTPVSFSEYTVPYPTDTGTPVNLCAGSPTDCSPSAWLSQMTTGSPAVVYTPPGNISTSQKFSVPVPLNVNHINCYGLEKVEAATPITLIVAAGTATSTPLYIDSCIMDVAVAHQSARPVIFKNFSGPSPGLAYVPTQQMFPLAGGVTVSGTTATVTLAGTATWPTTPQIGQSFTLTGSTTTGINCTVVSTCVVLASPAPTANSFAYTVPSGTTSGLAGGSPLVAIQNGAGDAYFMDATLGPGTTFYAQKVYGIDVDSEGPTGTPIVASPKITAYGGSYWVVGQKHERVTTSLNLFGTHFQVFGVWNYPINCPYVVGTNSSIGNGNYTAASAILATVISTTSVVNNGNGTATATFPAQTFVFDNIHFVTVAGSGAGSYATKMAVGIVALMGTRTIMFSTSVQPSRRERSGFRWTRKTAGRITNCLTATQVKVWC</sequence>
<accession>A0ABP0V6D7</accession>
<keyword evidence="2" id="KW-1185">Reference proteome</keyword>
<reference evidence="1" key="1">
    <citation type="submission" date="2024-02" db="EMBL/GenBank/DDBJ databases">
        <authorList>
            <consortium name="ELIXIR-Norway"/>
            <consortium name="Elixir Norway"/>
        </authorList>
    </citation>
    <scope>NUCLEOTIDE SEQUENCE</scope>
</reference>
<dbReference type="Proteomes" id="UP001497444">
    <property type="component" value="Unassembled WGS sequence"/>
</dbReference>
<organism evidence="1 2">
    <name type="scientific">Sphagnum jensenii</name>
    <dbReference type="NCBI Taxonomy" id="128206"/>
    <lineage>
        <taxon>Eukaryota</taxon>
        <taxon>Viridiplantae</taxon>
        <taxon>Streptophyta</taxon>
        <taxon>Embryophyta</taxon>
        <taxon>Bryophyta</taxon>
        <taxon>Sphagnophytina</taxon>
        <taxon>Sphagnopsida</taxon>
        <taxon>Sphagnales</taxon>
        <taxon>Sphagnaceae</taxon>
        <taxon>Sphagnum</taxon>
    </lineage>
</organism>
<evidence type="ECO:0000313" key="1">
    <source>
        <dbReference type="EMBL" id="CAK9249997.1"/>
    </source>
</evidence>
<proteinExistence type="predicted"/>